<keyword evidence="8" id="KW-0112">Calmodulin-binding</keyword>
<dbReference type="Gramene" id="TVU29632">
    <property type="protein sequence ID" value="TVU29632"/>
    <property type="gene ID" value="EJB05_21208"/>
</dbReference>
<dbReference type="InterPro" id="IPR004326">
    <property type="entry name" value="Mlo"/>
</dbReference>
<reference evidence="11 12" key="1">
    <citation type="journal article" date="2019" name="Sci. Rep.">
        <title>A high-quality genome of Eragrostis curvula grass provides insights into Poaceae evolution and supports new strategies to enhance forage quality.</title>
        <authorList>
            <person name="Carballo J."/>
            <person name="Santos B.A.C.M."/>
            <person name="Zappacosta D."/>
            <person name="Garbus I."/>
            <person name="Selva J.P."/>
            <person name="Gallo C.A."/>
            <person name="Diaz A."/>
            <person name="Albertini E."/>
            <person name="Caccamo M."/>
            <person name="Echenique V."/>
        </authorList>
    </citation>
    <scope>NUCLEOTIDE SEQUENCE [LARGE SCALE GENOMIC DNA]</scope>
    <source>
        <strain evidence="12">cv. Victoria</strain>
        <tissue evidence="11">Leaf</tissue>
    </source>
</reference>
<sequence>MAGGGAKGGEGQITLEHTPTWIVAAVCSVMVVISLLFERLLHRLGKKLSKGRRKPLYEALLKVKEELMLVGFISLLLNVFQGATQKICVKESVMHHLLPCPRNSAKTASHYGATVFTGVLGSTRRLLAGGAGASSDYCLKKGKVPILSVEAIHQLHIFIFALAVTHVVLSATTIILGITQTRNWKHWEKKIQQNDGGGPQMIKHVQEFTFIKNHFKGHGKRWQIFGWLVYTFSCIINHQNTIRVAFAVNTNEIKTNSSLLQRSFFKQFYGSVTEEDYTTMRLGFIMKHCRGHPKFNFYDYMNRVLEADFKKVVGISWYLWGLLMVFLLLNVHGWYVYIWLSVVPFILLLMVGSKMEHIITELALEVAQKHTAIEGDLVVAPSDELFWFHRPKLVLLLIHIVLFQNAFEIAFFFWLWLTYGFSSCIMGKRAYVITRLVISVISQLLCGYSTLPLYAIISQMGSSFKRGMFDENISRGLTNWAENARMRKRTPVVTNVGDDSPSGEGGGIQMTNARRDSAMEQGTAKLM</sequence>
<comment type="domain">
    <text evidence="8">The C-terminus contains a calmodulin-binding domain, which binds calmodulin in a calcium-dependent fashion.</text>
</comment>
<proteinExistence type="inferred from homology"/>
<evidence type="ECO:0000256" key="9">
    <source>
        <dbReference type="SAM" id="MobiDB-lite"/>
    </source>
</evidence>
<evidence type="ECO:0000256" key="2">
    <source>
        <dbReference type="ARBA" id="ARBA00006574"/>
    </source>
</evidence>
<evidence type="ECO:0000256" key="1">
    <source>
        <dbReference type="ARBA" id="ARBA00004141"/>
    </source>
</evidence>
<dbReference type="GO" id="GO:0016020">
    <property type="term" value="C:membrane"/>
    <property type="evidence" value="ECO:0007669"/>
    <property type="project" value="UniProtKB-SubCell"/>
</dbReference>
<dbReference type="GO" id="GO:0005516">
    <property type="term" value="F:calmodulin binding"/>
    <property type="evidence" value="ECO:0007669"/>
    <property type="project" value="UniProtKB-KW"/>
</dbReference>
<feature type="non-terminal residue" evidence="11">
    <location>
        <position position="1"/>
    </location>
</feature>
<organism evidence="11 12">
    <name type="scientific">Eragrostis curvula</name>
    <name type="common">weeping love grass</name>
    <dbReference type="NCBI Taxonomy" id="38414"/>
    <lineage>
        <taxon>Eukaryota</taxon>
        <taxon>Viridiplantae</taxon>
        <taxon>Streptophyta</taxon>
        <taxon>Embryophyta</taxon>
        <taxon>Tracheophyta</taxon>
        <taxon>Spermatophyta</taxon>
        <taxon>Magnoliopsida</taxon>
        <taxon>Liliopsida</taxon>
        <taxon>Poales</taxon>
        <taxon>Poaceae</taxon>
        <taxon>PACMAD clade</taxon>
        <taxon>Chloridoideae</taxon>
        <taxon>Eragrostideae</taxon>
        <taxon>Eragrostidinae</taxon>
        <taxon>Eragrostis</taxon>
    </lineage>
</organism>
<dbReference type="GO" id="GO:0006952">
    <property type="term" value="P:defense response"/>
    <property type="evidence" value="ECO:0007669"/>
    <property type="project" value="UniProtKB-KW"/>
</dbReference>
<dbReference type="Proteomes" id="UP000324897">
    <property type="component" value="Chromosome 1"/>
</dbReference>
<dbReference type="Pfam" id="PF03094">
    <property type="entry name" value="Mlo"/>
    <property type="match status" value="2"/>
</dbReference>
<protein>
    <recommendedName>
        <fullName evidence="8">MLO-like protein</fullName>
    </recommendedName>
</protein>
<keyword evidence="4 8" id="KW-0611">Plant defense</keyword>
<evidence type="ECO:0000313" key="12">
    <source>
        <dbReference type="Proteomes" id="UP000324897"/>
    </source>
</evidence>
<keyword evidence="7 8" id="KW-0568">Pathogenesis-related protein</keyword>
<evidence type="ECO:0000256" key="4">
    <source>
        <dbReference type="ARBA" id="ARBA00022821"/>
    </source>
</evidence>
<feature type="transmembrane region" description="Helical" evidence="10">
    <location>
        <begin position="20"/>
        <end position="38"/>
    </location>
</feature>
<comment type="caution">
    <text evidence="11">The sequence shown here is derived from an EMBL/GenBank/DDBJ whole genome shotgun (WGS) entry which is preliminary data.</text>
</comment>
<feature type="transmembrane region" description="Helical" evidence="10">
    <location>
        <begin position="312"/>
        <end position="329"/>
    </location>
</feature>
<dbReference type="EMBL" id="RWGY01000011">
    <property type="protein sequence ID" value="TVU29632.1"/>
    <property type="molecule type" value="Genomic_DNA"/>
</dbReference>
<keyword evidence="12" id="KW-1185">Reference proteome</keyword>
<feature type="transmembrane region" description="Helical" evidence="10">
    <location>
        <begin position="157"/>
        <end position="179"/>
    </location>
</feature>
<feature type="transmembrane region" description="Helical" evidence="10">
    <location>
        <begin position="393"/>
        <end position="416"/>
    </location>
</feature>
<dbReference type="PANTHER" id="PTHR31942:SF122">
    <property type="entry name" value="MLO-LIKE PROTEIN"/>
    <property type="match status" value="1"/>
</dbReference>
<accession>A0A5J9V0C8</accession>
<keyword evidence="6 8" id="KW-0472">Membrane</keyword>
<evidence type="ECO:0000256" key="3">
    <source>
        <dbReference type="ARBA" id="ARBA00022692"/>
    </source>
</evidence>
<evidence type="ECO:0000256" key="8">
    <source>
        <dbReference type="RuleBase" id="RU280816"/>
    </source>
</evidence>
<feature type="region of interest" description="Disordered" evidence="9">
    <location>
        <begin position="493"/>
        <end position="527"/>
    </location>
</feature>
<gene>
    <name evidence="8" type="primary">MLO</name>
    <name evidence="11" type="ORF">EJB05_21208</name>
</gene>
<feature type="transmembrane region" description="Helical" evidence="10">
    <location>
        <begin position="436"/>
        <end position="457"/>
    </location>
</feature>
<evidence type="ECO:0000256" key="7">
    <source>
        <dbReference type="ARBA" id="ARBA00023265"/>
    </source>
</evidence>
<evidence type="ECO:0000313" key="11">
    <source>
        <dbReference type="EMBL" id="TVU29632.1"/>
    </source>
</evidence>
<dbReference type="PANTHER" id="PTHR31942">
    <property type="entry name" value="MLO-LIKE PROTEIN 1"/>
    <property type="match status" value="1"/>
</dbReference>
<dbReference type="AlphaFoldDB" id="A0A5J9V0C8"/>
<evidence type="ECO:0000256" key="10">
    <source>
        <dbReference type="SAM" id="Phobius"/>
    </source>
</evidence>
<keyword evidence="3 8" id="KW-0812">Transmembrane</keyword>
<comment type="subcellular location">
    <subcellularLocation>
        <location evidence="1 8">Membrane</location>
        <topology evidence="1 8">Multi-pass membrane protein</topology>
    </subcellularLocation>
</comment>
<evidence type="ECO:0000256" key="5">
    <source>
        <dbReference type="ARBA" id="ARBA00022989"/>
    </source>
</evidence>
<keyword evidence="5 8" id="KW-1133">Transmembrane helix</keyword>
<dbReference type="OrthoDB" id="1388414at2759"/>
<comment type="function">
    <text evidence="8">May be involved in modulation of pathogen defense and leaf cell death.</text>
</comment>
<name>A0A5J9V0C8_9POAL</name>
<evidence type="ECO:0000256" key="6">
    <source>
        <dbReference type="ARBA" id="ARBA00023136"/>
    </source>
</evidence>
<comment type="similarity">
    <text evidence="2 8">Belongs to the MLO family.</text>
</comment>
<feature type="transmembrane region" description="Helical" evidence="10">
    <location>
        <begin position="59"/>
        <end position="80"/>
    </location>
</feature>